<dbReference type="NCBIfam" id="TIGR01509">
    <property type="entry name" value="HAD-SF-IA-v3"/>
    <property type="match status" value="1"/>
</dbReference>
<dbReference type="InterPro" id="IPR023214">
    <property type="entry name" value="HAD_sf"/>
</dbReference>
<dbReference type="RefSeq" id="XP_064771519.1">
    <property type="nucleotide sequence ID" value="XM_064911903.1"/>
</dbReference>
<dbReference type="SFLD" id="SFLDG01129">
    <property type="entry name" value="C1.5:_HAD__Beta-PGM__Phosphata"/>
    <property type="match status" value="1"/>
</dbReference>
<sequence>MTSRPKIRACLFDMDGLLINSEEIYTETTNSILAEHGKPSLPWHIKADLQGRPGPAASAKFLEWSQLPYTPEELFKITSARQESKWKETKPMPGAVALLNRLVEKKIPIALATSSHSKNYFLKTAHLQEMFELFGPHKVTGDDERIPKGRGKPAPDIWLVALKSLNDELLKSGDIDTPIKPEETLVFEDGIPGVEGAKAAGCQVIWVPDPRILEVVDEKKEEIIGTNGEILGSLEEIDYEKYGL</sequence>
<gene>
    <name evidence="1" type="ORF">BZA70DRAFT_273852</name>
</gene>
<dbReference type="InterPro" id="IPR023198">
    <property type="entry name" value="PGP-like_dom2"/>
</dbReference>
<dbReference type="EMBL" id="JBBJBU010000001">
    <property type="protein sequence ID" value="KAK7208486.1"/>
    <property type="molecule type" value="Genomic_DNA"/>
</dbReference>
<proteinExistence type="predicted"/>
<dbReference type="Gene3D" id="3.40.50.1000">
    <property type="entry name" value="HAD superfamily/HAD-like"/>
    <property type="match status" value="1"/>
</dbReference>
<comment type="caution">
    <text evidence="1">The sequence shown here is derived from an EMBL/GenBank/DDBJ whole genome shotgun (WGS) entry which is preliminary data.</text>
</comment>
<dbReference type="SUPFAM" id="SSF56784">
    <property type="entry name" value="HAD-like"/>
    <property type="match status" value="1"/>
</dbReference>
<dbReference type="Proteomes" id="UP001498771">
    <property type="component" value="Unassembled WGS sequence"/>
</dbReference>
<evidence type="ECO:0000313" key="2">
    <source>
        <dbReference type="Proteomes" id="UP001498771"/>
    </source>
</evidence>
<accession>A0ABR1FF82</accession>
<reference evidence="1 2" key="1">
    <citation type="submission" date="2024-03" db="EMBL/GenBank/DDBJ databases">
        <title>Genome-scale model development and genomic sequencing of the oleaginous clade Lipomyces.</title>
        <authorList>
            <consortium name="Lawrence Berkeley National Laboratory"/>
            <person name="Czajka J.J."/>
            <person name="Han Y."/>
            <person name="Kim J."/>
            <person name="Mondo S.J."/>
            <person name="Hofstad B.A."/>
            <person name="Robles A."/>
            <person name="Haridas S."/>
            <person name="Riley R."/>
            <person name="LaButti K."/>
            <person name="Pangilinan J."/>
            <person name="Andreopoulos W."/>
            <person name="Lipzen A."/>
            <person name="Yan J."/>
            <person name="Wang M."/>
            <person name="Ng V."/>
            <person name="Grigoriev I.V."/>
            <person name="Spatafora J.W."/>
            <person name="Magnuson J.K."/>
            <person name="Baker S.E."/>
            <person name="Pomraning K.R."/>
        </authorList>
    </citation>
    <scope>NUCLEOTIDE SEQUENCE [LARGE SCALE GENOMIC DNA]</scope>
    <source>
        <strain evidence="1 2">Phaff 52-87</strain>
    </source>
</reference>
<dbReference type="PANTHER" id="PTHR18901:SF38">
    <property type="entry name" value="PSEUDOURIDINE-5'-PHOSPHATASE"/>
    <property type="match status" value="1"/>
</dbReference>
<dbReference type="InterPro" id="IPR006439">
    <property type="entry name" value="HAD-SF_hydro_IA"/>
</dbReference>
<protein>
    <submittedName>
        <fullName evidence="1">HAD-like domain-containing protein</fullName>
    </submittedName>
</protein>
<dbReference type="PANTHER" id="PTHR18901">
    <property type="entry name" value="2-DEOXYGLUCOSE-6-PHOSPHATE PHOSPHATASE 2"/>
    <property type="match status" value="1"/>
</dbReference>
<dbReference type="SFLD" id="SFLDS00003">
    <property type="entry name" value="Haloacid_Dehalogenase"/>
    <property type="match status" value="1"/>
</dbReference>
<name>A0ABR1FF82_9ASCO</name>
<dbReference type="InterPro" id="IPR036412">
    <property type="entry name" value="HAD-like_sf"/>
</dbReference>
<dbReference type="GeneID" id="90037415"/>
<evidence type="ECO:0000313" key="1">
    <source>
        <dbReference type="EMBL" id="KAK7208486.1"/>
    </source>
</evidence>
<keyword evidence="2" id="KW-1185">Reference proteome</keyword>
<dbReference type="Gene3D" id="1.10.150.240">
    <property type="entry name" value="Putative phosphatase, domain 2"/>
    <property type="match status" value="1"/>
</dbReference>
<organism evidence="1 2">
    <name type="scientific">Myxozyma melibiosi</name>
    <dbReference type="NCBI Taxonomy" id="54550"/>
    <lineage>
        <taxon>Eukaryota</taxon>
        <taxon>Fungi</taxon>
        <taxon>Dikarya</taxon>
        <taxon>Ascomycota</taxon>
        <taxon>Saccharomycotina</taxon>
        <taxon>Lipomycetes</taxon>
        <taxon>Lipomycetales</taxon>
        <taxon>Lipomycetaceae</taxon>
        <taxon>Myxozyma</taxon>
    </lineage>
</organism>
<dbReference type="Pfam" id="PF00702">
    <property type="entry name" value="Hydrolase"/>
    <property type="match status" value="1"/>
</dbReference>